<feature type="region of interest" description="Disordered" evidence="1">
    <location>
        <begin position="1"/>
        <end position="97"/>
    </location>
</feature>
<reference evidence="2" key="2">
    <citation type="submission" date="2023-04" db="EMBL/GenBank/DDBJ databases">
        <authorList>
            <person name="Bruccoleri R.E."/>
            <person name="Oakeley E.J."/>
            <person name="Faust A.-M."/>
            <person name="Dessus-Babus S."/>
            <person name="Altorfer M."/>
            <person name="Burckhardt D."/>
            <person name="Oertli M."/>
            <person name="Naumann U."/>
            <person name="Petersen F."/>
            <person name="Wong J."/>
        </authorList>
    </citation>
    <scope>NUCLEOTIDE SEQUENCE</scope>
    <source>
        <strain evidence="2">GSM-AAB239-AS_SAM_17_03QT</strain>
        <tissue evidence="2">Leaf</tissue>
    </source>
</reference>
<reference evidence="2" key="1">
    <citation type="journal article" date="2023" name="GigaByte">
        <title>Genome assembly of the bearded iris, Iris pallida Lam.</title>
        <authorList>
            <person name="Bruccoleri R.E."/>
            <person name="Oakeley E.J."/>
            <person name="Faust A.M.E."/>
            <person name="Altorfer M."/>
            <person name="Dessus-Babus S."/>
            <person name="Burckhardt D."/>
            <person name="Oertli M."/>
            <person name="Naumann U."/>
            <person name="Petersen F."/>
            <person name="Wong J."/>
        </authorList>
    </citation>
    <scope>NUCLEOTIDE SEQUENCE</scope>
    <source>
        <strain evidence="2">GSM-AAB239-AS_SAM_17_03QT</strain>
    </source>
</reference>
<evidence type="ECO:0000313" key="3">
    <source>
        <dbReference type="Proteomes" id="UP001140949"/>
    </source>
</evidence>
<dbReference type="Proteomes" id="UP001140949">
    <property type="component" value="Unassembled WGS sequence"/>
</dbReference>
<protein>
    <submittedName>
        <fullName evidence="2">Basic proline-rich protein-like</fullName>
    </submittedName>
</protein>
<accession>A0AAX6GXZ2</accession>
<gene>
    <name evidence="2" type="ORF">M6B38_341070</name>
</gene>
<evidence type="ECO:0000256" key="1">
    <source>
        <dbReference type="SAM" id="MobiDB-lite"/>
    </source>
</evidence>
<evidence type="ECO:0000313" key="2">
    <source>
        <dbReference type="EMBL" id="KAJ6833165.1"/>
    </source>
</evidence>
<feature type="compositionally biased region" description="Low complexity" evidence="1">
    <location>
        <begin position="59"/>
        <end position="97"/>
    </location>
</feature>
<sequence length="97" mass="10122">MYLTAVPQPPDHTDDGSPHYSPPQAQPPAPLGEPSTVSASRFASPDFVVAHRRADRIHTPPASSTRSATTTSPTPDPPSRGSSSPRSDAPRPAANTT</sequence>
<feature type="compositionally biased region" description="Pro residues" evidence="1">
    <location>
        <begin position="20"/>
        <end position="31"/>
    </location>
</feature>
<comment type="caution">
    <text evidence="2">The sequence shown here is derived from an EMBL/GenBank/DDBJ whole genome shotgun (WGS) entry which is preliminary data.</text>
</comment>
<dbReference type="EMBL" id="JANAVB010015398">
    <property type="protein sequence ID" value="KAJ6833165.1"/>
    <property type="molecule type" value="Genomic_DNA"/>
</dbReference>
<dbReference type="AlphaFoldDB" id="A0AAX6GXZ2"/>
<organism evidence="2 3">
    <name type="scientific">Iris pallida</name>
    <name type="common">Sweet iris</name>
    <dbReference type="NCBI Taxonomy" id="29817"/>
    <lineage>
        <taxon>Eukaryota</taxon>
        <taxon>Viridiplantae</taxon>
        <taxon>Streptophyta</taxon>
        <taxon>Embryophyta</taxon>
        <taxon>Tracheophyta</taxon>
        <taxon>Spermatophyta</taxon>
        <taxon>Magnoliopsida</taxon>
        <taxon>Liliopsida</taxon>
        <taxon>Asparagales</taxon>
        <taxon>Iridaceae</taxon>
        <taxon>Iridoideae</taxon>
        <taxon>Irideae</taxon>
        <taxon>Iris</taxon>
    </lineage>
</organism>
<keyword evidence="3" id="KW-1185">Reference proteome</keyword>
<name>A0AAX6GXZ2_IRIPA</name>
<proteinExistence type="predicted"/>